<evidence type="ECO:0000313" key="4">
    <source>
        <dbReference type="Proteomes" id="UP000029095"/>
    </source>
</evidence>
<keyword evidence="4" id="KW-1185">Reference proteome</keyword>
<feature type="domain" description="SH3b" evidence="2">
    <location>
        <begin position="49"/>
        <end position="120"/>
    </location>
</feature>
<dbReference type="RefSeq" id="WP_052412487.1">
    <property type="nucleotide sequence ID" value="NZ_KN039950.1"/>
</dbReference>
<dbReference type="Pfam" id="PF08239">
    <property type="entry name" value="SH3_3"/>
    <property type="match status" value="1"/>
</dbReference>
<keyword evidence="1" id="KW-0732">Signal</keyword>
<accession>A0A086MR56</accession>
<feature type="signal peptide" evidence="1">
    <location>
        <begin position="1"/>
        <end position="38"/>
    </location>
</feature>
<evidence type="ECO:0000259" key="2">
    <source>
        <dbReference type="PROSITE" id="PS51781"/>
    </source>
</evidence>
<feature type="chain" id="PRO_5039551806" description="SH3b domain-containing protein" evidence="1">
    <location>
        <begin position="39"/>
        <end position="125"/>
    </location>
</feature>
<dbReference type="Gene3D" id="2.30.30.40">
    <property type="entry name" value="SH3 Domains"/>
    <property type="match status" value="1"/>
</dbReference>
<dbReference type="EMBL" id="JNFQ01000007">
    <property type="protein sequence ID" value="KFG71374.1"/>
    <property type="molecule type" value="Genomic_DNA"/>
</dbReference>
<sequence>MQTKFIGRAGIALATIAMGATATLAAAPAALASTPSQAPTTLAAAKNTCPTWTVYGKGVNFRSGPSTGYRAIGQLYTGDSGTKVASSGSWIKIRLDHKSKTGLKSGTTGWVSKSYLKQCVYMQLD</sequence>
<proteinExistence type="predicted"/>
<dbReference type="InterPro" id="IPR003646">
    <property type="entry name" value="SH3-like_bac-type"/>
</dbReference>
<organism evidence="3 4">
    <name type="scientific">Streptomyces mutabilis</name>
    <dbReference type="NCBI Taxonomy" id="67332"/>
    <lineage>
        <taxon>Bacteria</taxon>
        <taxon>Bacillati</taxon>
        <taxon>Actinomycetota</taxon>
        <taxon>Actinomycetes</taxon>
        <taxon>Kitasatosporales</taxon>
        <taxon>Streptomycetaceae</taxon>
        <taxon>Streptomyces</taxon>
    </lineage>
</organism>
<dbReference type="PROSITE" id="PS51781">
    <property type="entry name" value="SH3B"/>
    <property type="match status" value="1"/>
</dbReference>
<dbReference type="SMART" id="SM00287">
    <property type="entry name" value="SH3b"/>
    <property type="match status" value="1"/>
</dbReference>
<comment type="caution">
    <text evidence="3">The sequence shown here is derived from an EMBL/GenBank/DDBJ whole genome shotgun (WGS) entry which is preliminary data.</text>
</comment>
<evidence type="ECO:0000256" key="1">
    <source>
        <dbReference type="SAM" id="SignalP"/>
    </source>
</evidence>
<name>A0A086MR56_9ACTN</name>
<evidence type="ECO:0000313" key="3">
    <source>
        <dbReference type="EMBL" id="KFG71374.1"/>
    </source>
</evidence>
<dbReference type="AlphaFoldDB" id="A0A086MR56"/>
<protein>
    <recommendedName>
        <fullName evidence="2">SH3b domain-containing protein</fullName>
    </recommendedName>
</protein>
<gene>
    <name evidence="3" type="ORF">FM21_34320</name>
</gene>
<dbReference type="HOGENOM" id="CLU_162725_0_0_11"/>
<reference evidence="3 4" key="1">
    <citation type="submission" date="2014-05" db="EMBL/GenBank/DDBJ databases">
        <title>Complete genome sequence of the Streptomyces mutabilis TRM45540.</title>
        <authorList>
            <person name="Luo X."/>
            <person name="Zhang L."/>
        </authorList>
    </citation>
    <scope>NUCLEOTIDE SEQUENCE [LARGE SCALE GENOMIC DNA]</scope>
    <source>
        <strain evidence="3 4">TRM45540</strain>
    </source>
</reference>
<dbReference type="Proteomes" id="UP000029095">
    <property type="component" value="Unassembled WGS sequence"/>
</dbReference>